<evidence type="ECO:0000256" key="1">
    <source>
        <dbReference type="ARBA" id="ARBA00022485"/>
    </source>
</evidence>
<keyword evidence="2" id="KW-0479">Metal-binding</keyword>
<dbReference type="OrthoDB" id="9779457at2"/>
<dbReference type="Proteomes" id="UP000321555">
    <property type="component" value="Chromosome"/>
</dbReference>
<evidence type="ECO:0000259" key="5">
    <source>
        <dbReference type="PROSITE" id="PS51379"/>
    </source>
</evidence>
<dbReference type="RefSeq" id="WP_057776100.1">
    <property type="nucleotide sequence ID" value="NZ_CP042593.1"/>
</dbReference>
<keyword evidence="7" id="KW-1185">Reference proteome</keyword>
<keyword evidence="4" id="KW-0411">Iron-sulfur</keyword>
<organism evidence="6 7">
    <name type="scientific">Cytobacillus dafuensis</name>
    <name type="common">Bacillus dafuensis</name>
    <dbReference type="NCBI Taxonomy" id="1742359"/>
    <lineage>
        <taxon>Bacteria</taxon>
        <taxon>Bacillati</taxon>
        <taxon>Bacillota</taxon>
        <taxon>Bacilli</taxon>
        <taxon>Bacillales</taxon>
        <taxon>Bacillaceae</taxon>
        <taxon>Cytobacillus</taxon>
    </lineage>
</organism>
<dbReference type="AlphaFoldDB" id="A0A5B8YZM6"/>
<dbReference type="InterPro" id="IPR017896">
    <property type="entry name" value="4Fe4S_Fe-S-bd"/>
</dbReference>
<evidence type="ECO:0000313" key="7">
    <source>
        <dbReference type="Proteomes" id="UP000321555"/>
    </source>
</evidence>
<dbReference type="EMBL" id="CP042593">
    <property type="protein sequence ID" value="QED46028.1"/>
    <property type="molecule type" value="Genomic_DNA"/>
</dbReference>
<dbReference type="PROSITE" id="PS00198">
    <property type="entry name" value="4FE4S_FER_1"/>
    <property type="match status" value="1"/>
</dbReference>
<accession>A0A5B8YZM6</accession>
<evidence type="ECO:0000256" key="4">
    <source>
        <dbReference type="ARBA" id="ARBA00023014"/>
    </source>
</evidence>
<sequence>MSTNPRYAMVIDLRKCVGCHACSITCKMENDVPEGHFRSWVVEADVGVYPNVTRAKLPRLCNQCDEAPCATVCPVVATKKNENGIVTVDKDKCIGCRYCIAACPYDARYLDPETGIADKCDFCFDRVESGLMPACVSTCIAHSRIFGDLNDPNSEVSKLLSENSIQTLNPEYGTKSKVYYIGLDKVFATPDFQILRDKEAN</sequence>
<dbReference type="Pfam" id="PF13247">
    <property type="entry name" value="Fer4_11"/>
    <property type="match status" value="1"/>
</dbReference>
<evidence type="ECO:0000256" key="3">
    <source>
        <dbReference type="ARBA" id="ARBA00023004"/>
    </source>
</evidence>
<keyword evidence="3" id="KW-0408">Iron</keyword>
<dbReference type="PANTHER" id="PTHR43177:SF3">
    <property type="entry name" value="PROTEIN NRFC HOMOLOG"/>
    <property type="match status" value="1"/>
</dbReference>
<gene>
    <name evidence="6" type="ORF">FSZ17_01190</name>
</gene>
<keyword evidence="1" id="KW-0004">4Fe-4S</keyword>
<name>A0A5B8YZM6_CYTDA</name>
<dbReference type="STRING" id="1742359.GCA_001439625_01050"/>
<reference evidence="7" key="1">
    <citation type="submission" date="2019-08" db="EMBL/GenBank/DDBJ databases">
        <authorList>
            <person name="Zheng X."/>
        </authorList>
    </citation>
    <scope>NUCLEOTIDE SEQUENCE [LARGE SCALE GENOMIC DNA]</scope>
    <source>
        <strain evidence="7">FJAT-25496</strain>
    </source>
</reference>
<dbReference type="KEGG" id="bda:FSZ17_01190"/>
<dbReference type="GO" id="GO:0051539">
    <property type="term" value="F:4 iron, 4 sulfur cluster binding"/>
    <property type="evidence" value="ECO:0007669"/>
    <property type="project" value="UniProtKB-KW"/>
</dbReference>
<dbReference type="PROSITE" id="PS51379">
    <property type="entry name" value="4FE4S_FER_2"/>
    <property type="match status" value="2"/>
</dbReference>
<dbReference type="SUPFAM" id="SSF54862">
    <property type="entry name" value="4Fe-4S ferredoxins"/>
    <property type="match status" value="1"/>
</dbReference>
<dbReference type="PANTHER" id="PTHR43177">
    <property type="entry name" value="PROTEIN NRFC"/>
    <property type="match status" value="1"/>
</dbReference>
<dbReference type="GO" id="GO:0046872">
    <property type="term" value="F:metal ion binding"/>
    <property type="evidence" value="ECO:0007669"/>
    <property type="project" value="UniProtKB-KW"/>
</dbReference>
<protein>
    <submittedName>
        <fullName evidence="6">4Fe-4S dicluster domain-containing protein</fullName>
    </submittedName>
</protein>
<dbReference type="InterPro" id="IPR017900">
    <property type="entry name" value="4Fe4S_Fe_S_CS"/>
</dbReference>
<proteinExistence type="predicted"/>
<evidence type="ECO:0000256" key="2">
    <source>
        <dbReference type="ARBA" id="ARBA00022723"/>
    </source>
</evidence>
<feature type="domain" description="4Fe-4S ferredoxin-type" evidence="5">
    <location>
        <begin position="7"/>
        <end position="36"/>
    </location>
</feature>
<dbReference type="Gene3D" id="3.30.70.20">
    <property type="match status" value="2"/>
</dbReference>
<feature type="domain" description="4Fe-4S ferredoxin-type" evidence="5">
    <location>
        <begin position="84"/>
        <end position="113"/>
    </location>
</feature>
<dbReference type="CDD" id="cd10551">
    <property type="entry name" value="PsrB"/>
    <property type="match status" value="1"/>
</dbReference>
<dbReference type="InterPro" id="IPR050954">
    <property type="entry name" value="ET_IronSulfur_Cluster-Binding"/>
</dbReference>
<evidence type="ECO:0000313" key="6">
    <source>
        <dbReference type="EMBL" id="QED46028.1"/>
    </source>
</evidence>